<gene>
    <name evidence="1" type="ORF">NC99_16610</name>
</gene>
<name>A0A0L8VAM8_9BACT</name>
<protein>
    <submittedName>
        <fullName evidence="1">Uncharacterized protein</fullName>
    </submittedName>
</protein>
<comment type="caution">
    <text evidence="1">The sequence shown here is derived from an EMBL/GenBank/DDBJ whole genome shotgun (WGS) entry which is preliminary data.</text>
</comment>
<proteinExistence type="predicted"/>
<dbReference type="Proteomes" id="UP000036958">
    <property type="component" value="Unassembled WGS sequence"/>
</dbReference>
<evidence type="ECO:0000313" key="2">
    <source>
        <dbReference type="Proteomes" id="UP000036958"/>
    </source>
</evidence>
<organism evidence="1 2">
    <name type="scientific">Sunxiuqinia dokdonensis</name>
    <dbReference type="NCBI Taxonomy" id="1409788"/>
    <lineage>
        <taxon>Bacteria</taxon>
        <taxon>Pseudomonadati</taxon>
        <taxon>Bacteroidota</taxon>
        <taxon>Bacteroidia</taxon>
        <taxon>Marinilabiliales</taxon>
        <taxon>Prolixibacteraceae</taxon>
        <taxon>Sunxiuqinia</taxon>
    </lineage>
</organism>
<reference evidence="2" key="1">
    <citation type="submission" date="2015-07" db="EMBL/GenBank/DDBJ databases">
        <title>Genome sequencing of Sunxiuqinia dokdonensis strain SK.</title>
        <authorList>
            <person name="Ahn S."/>
            <person name="Kim B.-C."/>
        </authorList>
    </citation>
    <scope>NUCLEOTIDE SEQUENCE [LARGE SCALE GENOMIC DNA]</scope>
    <source>
        <strain evidence="2">SK</strain>
    </source>
</reference>
<dbReference type="EMBL" id="LGIA01000113">
    <property type="protein sequence ID" value="KOH45516.1"/>
    <property type="molecule type" value="Genomic_DNA"/>
</dbReference>
<dbReference type="AlphaFoldDB" id="A0A0L8VAM8"/>
<accession>A0A0L8VAM8</accession>
<keyword evidence="2" id="KW-1185">Reference proteome</keyword>
<sequence length="70" mass="8643">MTKRMTLLNRFIYLAEGEKCKITCLYQSQKNDKIRYPALFVIYKLHKINIHKYYYNHQQKGQTHLFKKLF</sequence>
<evidence type="ECO:0000313" key="1">
    <source>
        <dbReference type="EMBL" id="KOH45516.1"/>
    </source>
</evidence>